<dbReference type="Proteomes" id="UP000245657">
    <property type="component" value="Unassembled WGS sequence"/>
</dbReference>
<proteinExistence type="predicted"/>
<organism evidence="4 5">
    <name type="scientific">Methanospirillum lacunae</name>
    <dbReference type="NCBI Taxonomy" id="668570"/>
    <lineage>
        <taxon>Archaea</taxon>
        <taxon>Methanobacteriati</taxon>
        <taxon>Methanobacteriota</taxon>
        <taxon>Stenosarchaea group</taxon>
        <taxon>Methanomicrobia</taxon>
        <taxon>Methanomicrobiales</taxon>
        <taxon>Methanospirillaceae</taxon>
        <taxon>Methanospirillum</taxon>
    </lineage>
</organism>
<dbReference type="AlphaFoldDB" id="A0A2V2MRI6"/>
<dbReference type="RefSeq" id="WP_109970063.1">
    <property type="nucleotide sequence ID" value="NZ_CP176093.1"/>
</dbReference>
<reference evidence="4 5" key="1">
    <citation type="submission" date="2018-05" db="EMBL/GenBank/DDBJ databases">
        <title>Draft genome of Methanospirillum lacunae Ki8-1.</title>
        <authorList>
            <person name="Dueholm M.S."/>
            <person name="Nielsen P.H."/>
            <person name="Bakmann L.F."/>
            <person name="Otzen D.E."/>
        </authorList>
    </citation>
    <scope>NUCLEOTIDE SEQUENCE [LARGE SCALE GENOMIC DNA]</scope>
    <source>
        <strain evidence="4 5">Ki8-1</strain>
    </source>
</reference>
<dbReference type="PANTHER" id="PTHR40065:SF3">
    <property type="entry name" value="RNA-BINDING PROTEIN YHBY"/>
    <property type="match status" value="1"/>
</dbReference>
<keyword evidence="5" id="KW-1185">Reference proteome</keyword>
<dbReference type="InterPro" id="IPR035920">
    <property type="entry name" value="YhbY-like_sf"/>
</dbReference>
<dbReference type="PANTHER" id="PTHR40065">
    <property type="entry name" value="RNA-BINDING PROTEIN YHBY"/>
    <property type="match status" value="1"/>
</dbReference>
<dbReference type="GeneID" id="97547525"/>
<dbReference type="SUPFAM" id="SSF75471">
    <property type="entry name" value="YhbY-like"/>
    <property type="match status" value="1"/>
</dbReference>
<dbReference type="Gene3D" id="3.30.110.60">
    <property type="entry name" value="YhbY-like"/>
    <property type="match status" value="1"/>
</dbReference>
<dbReference type="OrthoDB" id="30785at2157"/>
<evidence type="ECO:0000313" key="4">
    <source>
        <dbReference type="EMBL" id="PWR69999.1"/>
    </source>
</evidence>
<dbReference type="InterPro" id="IPR051925">
    <property type="entry name" value="RNA-binding_domain"/>
</dbReference>
<sequence length="98" mass="10769">MSQDRNSSRKKTSAPAGGYHDLKPTIWVGKSGMSQTIIEEIKSQIKTRKVIKVKWLESVEVEPEVVAQESGTILLQVRGRTMVLGDSGSVSGTRSRNI</sequence>
<feature type="domain" description="CRM" evidence="3">
    <location>
        <begin position="4"/>
        <end position="97"/>
    </location>
</feature>
<dbReference type="EMBL" id="QGMY01000017">
    <property type="protein sequence ID" value="PWR69999.1"/>
    <property type="molecule type" value="Genomic_DNA"/>
</dbReference>
<accession>A0A2V2MRI6</accession>
<name>A0A2V2MRI6_9EURY</name>
<dbReference type="Pfam" id="PF01985">
    <property type="entry name" value="CRS1_YhbY"/>
    <property type="match status" value="1"/>
</dbReference>
<dbReference type="GO" id="GO:0003723">
    <property type="term" value="F:RNA binding"/>
    <property type="evidence" value="ECO:0007669"/>
    <property type="project" value="UniProtKB-UniRule"/>
</dbReference>
<dbReference type="SMART" id="SM01103">
    <property type="entry name" value="CRS1_YhbY"/>
    <property type="match status" value="1"/>
</dbReference>
<evidence type="ECO:0000313" key="5">
    <source>
        <dbReference type="Proteomes" id="UP000245657"/>
    </source>
</evidence>
<dbReference type="PROSITE" id="PS51295">
    <property type="entry name" value="CRM"/>
    <property type="match status" value="1"/>
</dbReference>
<evidence type="ECO:0000259" key="3">
    <source>
        <dbReference type="PROSITE" id="PS51295"/>
    </source>
</evidence>
<protein>
    <submittedName>
        <fullName evidence="4">RNA-binding protein</fullName>
    </submittedName>
</protein>
<comment type="caution">
    <text evidence="4">The sequence shown here is derived from an EMBL/GenBank/DDBJ whole genome shotgun (WGS) entry which is preliminary data.</text>
</comment>
<keyword evidence="1 2" id="KW-0694">RNA-binding</keyword>
<evidence type="ECO:0000256" key="1">
    <source>
        <dbReference type="ARBA" id="ARBA00022884"/>
    </source>
</evidence>
<gene>
    <name evidence="4" type="ORF">DK846_16345</name>
</gene>
<evidence type="ECO:0000256" key="2">
    <source>
        <dbReference type="PROSITE-ProRule" id="PRU00626"/>
    </source>
</evidence>
<dbReference type="InterPro" id="IPR001890">
    <property type="entry name" value="RNA-binding_CRM"/>
</dbReference>